<keyword evidence="8 11" id="KW-1133">Transmembrane helix</keyword>
<dbReference type="InterPro" id="IPR000390">
    <property type="entry name" value="Small_drug/metabolite_transptr"/>
</dbReference>
<reference evidence="13 14" key="1">
    <citation type="journal article" date="2021" name="Arch. Microbiol.">
        <title>Harenicola maris gen. nov., sp. nov. isolated from the Sea of Japan shallow sediments.</title>
        <authorList>
            <person name="Romanenko L.A."/>
            <person name="Kurilenko V.V."/>
            <person name="Chernysheva N.Y."/>
            <person name="Tekutyeva L.A."/>
            <person name="Velansky P.V."/>
            <person name="Svetashev V.I."/>
            <person name="Isaeva M.P."/>
        </authorList>
    </citation>
    <scope>NUCLEOTIDE SEQUENCE [LARGE SCALE GENOMIC DNA]</scope>
    <source>
        <strain evidence="13 14">KMM 3653</strain>
    </source>
</reference>
<dbReference type="GO" id="GO:0005886">
    <property type="term" value="C:plasma membrane"/>
    <property type="evidence" value="ECO:0007669"/>
    <property type="project" value="UniProtKB-SubCell"/>
</dbReference>
<feature type="transmembrane region" description="Helical" evidence="11">
    <location>
        <begin position="208"/>
        <end position="228"/>
    </location>
</feature>
<dbReference type="EMBL" id="JADQAZ010000003">
    <property type="protein sequence ID" value="MBT0958787.1"/>
    <property type="molecule type" value="Genomic_DNA"/>
</dbReference>
<evidence type="ECO:0000256" key="5">
    <source>
        <dbReference type="ARBA" id="ARBA00022556"/>
    </source>
</evidence>
<dbReference type="Gene3D" id="1.10.3730.20">
    <property type="match status" value="2"/>
</dbReference>
<name>A0AAP2CT44_9RHOB</name>
<dbReference type="GO" id="GO:0022857">
    <property type="term" value="F:transmembrane transporter activity"/>
    <property type="evidence" value="ECO:0007669"/>
    <property type="project" value="InterPro"/>
</dbReference>
<evidence type="ECO:0000256" key="3">
    <source>
        <dbReference type="ARBA" id="ARBA00022516"/>
    </source>
</evidence>
<dbReference type="PANTHER" id="PTHR30561:SF9">
    <property type="entry name" value="4-AMINO-4-DEOXY-L-ARABINOSE-PHOSPHOUNDECAPRENOL FLIPPASE SUBUNIT ARNF-RELATED"/>
    <property type="match status" value="1"/>
</dbReference>
<evidence type="ECO:0000256" key="8">
    <source>
        <dbReference type="ARBA" id="ARBA00022989"/>
    </source>
</evidence>
<evidence type="ECO:0000256" key="11">
    <source>
        <dbReference type="SAM" id="Phobius"/>
    </source>
</evidence>
<feature type="transmembrane region" description="Helical" evidence="11">
    <location>
        <begin position="117"/>
        <end position="136"/>
    </location>
</feature>
<keyword evidence="7" id="KW-0448">Lipopolysaccharide biosynthesis</keyword>
<dbReference type="Proteomes" id="UP001315686">
    <property type="component" value="Unassembled WGS sequence"/>
</dbReference>
<feature type="domain" description="EamA" evidence="12">
    <location>
        <begin position="147"/>
        <end position="277"/>
    </location>
</feature>
<keyword evidence="10 11" id="KW-0472">Membrane</keyword>
<feature type="transmembrane region" description="Helical" evidence="11">
    <location>
        <begin position="142"/>
        <end position="161"/>
    </location>
</feature>
<organism evidence="13 14">
    <name type="scientific">Harenicola maris</name>
    <dbReference type="NCBI Taxonomy" id="2841044"/>
    <lineage>
        <taxon>Bacteria</taxon>
        <taxon>Pseudomonadati</taxon>
        <taxon>Pseudomonadota</taxon>
        <taxon>Alphaproteobacteria</taxon>
        <taxon>Rhodobacterales</taxon>
        <taxon>Paracoccaceae</taxon>
        <taxon>Harenicola</taxon>
    </lineage>
</organism>
<dbReference type="InterPro" id="IPR037185">
    <property type="entry name" value="EmrE-like"/>
</dbReference>
<accession>A0AAP2CT44</accession>
<gene>
    <name evidence="13" type="ORF">IV417_15465</name>
</gene>
<evidence type="ECO:0000256" key="2">
    <source>
        <dbReference type="ARBA" id="ARBA00022475"/>
    </source>
</evidence>
<keyword evidence="9" id="KW-0443">Lipid metabolism</keyword>
<feature type="transmembrane region" description="Helical" evidence="11">
    <location>
        <begin position="58"/>
        <end position="76"/>
    </location>
</feature>
<dbReference type="GO" id="GO:0009245">
    <property type="term" value="P:lipid A biosynthetic process"/>
    <property type="evidence" value="ECO:0007669"/>
    <property type="project" value="UniProtKB-KW"/>
</dbReference>
<dbReference type="InterPro" id="IPR000620">
    <property type="entry name" value="EamA_dom"/>
</dbReference>
<dbReference type="SUPFAM" id="SSF103481">
    <property type="entry name" value="Multidrug resistance efflux transporter EmrE"/>
    <property type="match status" value="2"/>
</dbReference>
<keyword evidence="4" id="KW-0997">Cell inner membrane</keyword>
<keyword evidence="2" id="KW-1003">Cell membrane</keyword>
<dbReference type="Pfam" id="PF00892">
    <property type="entry name" value="EamA"/>
    <property type="match status" value="1"/>
</dbReference>
<keyword evidence="6 11" id="KW-0812">Transmembrane</keyword>
<evidence type="ECO:0000313" key="14">
    <source>
        <dbReference type="Proteomes" id="UP001315686"/>
    </source>
</evidence>
<evidence type="ECO:0000313" key="13">
    <source>
        <dbReference type="EMBL" id="MBT0958787.1"/>
    </source>
</evidence>
<evidence type="ECO:0000256" key="4">
    <source>
        <dbReference type="ARBA" id="ARBA00022519"/>
    </source>
</evidence>
<keyword evidence="14" id="KW-1185">Reference proteome</keyword>
<evidence type="ECO:0000256" key="6">
    <source>
        <dbReference type="ARBA" id="ARBA00022692"/>
    </source>
</evidence>
<evidence type="ECO:0000256" key="9">
    <source>
        <dbReference type="ARBA" id="ARBA00023098"/>
    </source>
</evidence>
<protein>
    <submittedName>
        <fullName evidence="13">EamA family transporter</fullName>
    </submittedName>
</protein>
<keyword evidence="3" id="KW-0444">Lipid biosynthesis</keyword>
<dbReference type="GO" id="GO:0009103">
    <property type="term" value="P:lipopolysaccharide biosynthetic process"/>
    <property type="evidence" value="ECO:0007669"/>
    <property type="project" value="UniProtKB-KW"/>
</dbReference>
<dbReference type="AlphaFoldDB" id="A0AAP2CT44"/>
<sequence>MGVAVFFAVLGAAILHAGWNALVKGGSDKLLSMSGVMLGHVPFAVLALCFVPAPDPASFGYLAAGVALHVGYQFFLLRSYETGDLTQVYPIARGSAPLIVTAVSLLVLGVELRGLELLGVLVIGCGILSLALVRRADGMRNGSAAMTALVTGCFIAGYSIIDGLGARAAGSSVGYYAWLSIIGALPFSAYVWKVSPGTFRDLAGKGRAVFWIGGGASFAAYSIVTWAFTQAPIALVTALRETSIIFALLIGVFVLKERLDLAKLASTMMTVLGVVLMRLARL</sequence>
<proteinExistence type="predicted"/>
<dbReference type="RefSeq" id="WP_327795007.1">
    <property type="nucleotide sequence ID" value="NZ_JADQAZ010000003.1"/>
</dbReference>
<evidence type="ECO:0000256" key="7">
    <source>
        <dbReference type="ARBA" id="ARBA00022985"/>
    </source>
</evidence>
<dbReference type="PANTHER" id="PTHR30561">
    <property type="entry name" value="SMR FAMILY PROTON-DEPENDENT DRUG EFFLUX TRANSPORTER SUGE"/>
    <property type="match status" value="1"/>
</dbReference>
<evidence type="ECO:0000256" key="10">
    <source>
        <dbReference type="ARBA" id="ARBA00023136"/>
    </source>
</evidence>
<feature type="transmembrane region" description="Helical" evidence="11">
    <location>
        <begin position="235"/>
        <end position="255"/>
    </location>
</feature>
<comment type="caution">
    <text evidence="13">The sequence shown here is derived from an EMBL/GenBank/DDBJ whole genome shotgun (WGS) entry which is preliminary data.</text>
</comment>
<evidence type="ECO:0000256" key="1">
    <source>
        <dbReference type="ARBA" id="ARBA00004651"/>
    </source>
</evidence>
<feature type="transmembrane region" description="Helical" evidence="11">
    <location>
        <begin position="30"/>
        <end position="51"/>
    </location>
</feature>
<feature type="transmembrane region" description="Helical" evidence="11">
    <location>
        <begin position="173"/>
        <end position="192"/>
    </location>
</feature>
<evidence type="ECO:0000259" key="12">
    <source>
        <dbReference type="Pfam" id="PF00892"/>
    </source>
</evidence>
<comment type="subcellular location">
    <subcellularLocation>
        <location evidence="1">Cell membrane</location>
        <topology evidence="1">Multi-pass membrane protein</topology>
    </subcellularLocation>
</comment>
<keyword evidence="5" id="KW-0441">Lipid A biosynthesis</keyword>
<feature type="transmembrane region" description="Helical" evidence="11">
    <location>
        <begin position="88"/>
        <end position="110"/>
    </location>
</feature>